<dbReference type="Pfam" id="PF26603">
    <property type="entry name" value="DUF8188"/>
    <property type="match status" value="1"/>
</dbReference>
<keyword evidence="1" id="KW-1133">Transmembrane helix</keyword>
<evidence type="ECO:0000313" key="3">
    <source>
        <dbReference type="EMBL" id="SUB80356.1"/>
    </source>
</evidence>
<sequence length="214" mass="25576">MKIDRHRLYGMAEIAMPVVVAVVVAWDYFSFSSHINGDGYDYAETYLRRSKVVRVTIPERCEERAVYYQVDWALRFATRREYRQFVFYAPKYRKYMAVVSFSGMDEVKNFDFDFSRKPFDREFSREGIYRAQPTILAYANTTQWNDVRYGTKECPMPIFVFRITRLHNNQEPIGAWNCAYGEDKVAYDVTSQYVGQYLSHFMPEAEFERLFKKR</sequence>
<dbReference type="InterPro" id="IPR058501">
    <property type="entry name" value="DUF8188"/>
</dbReference>
<accession>A0AAQ1UHV9</accession>
<keyword evidence="1" id="KW-0812">Transmembrane</keyword>
<evidence type="ECO:0000313" key="4">
    <source>
        <dbReference type="Proteomes" id="UP000255283"/>
    </source>
</evidence>
<dbReference type="Proteomes" id="UP000255283">
    <property type="component" value="Unassembled WGS sequence"/>
</dbReference>
<evidence type="ECO:0000256" key="1">
    <source>
        <dbReference type="SAM" id="Phobius"/>
    </source>
</evidence>
<comment type="caution">
    <text evidence="3">The sequence shown here is derived from an EMBL/GenBank/DDBJ whole genome shotgun (WGS) entry which is preliminary data.</text>
</comment>
<proteinExistence type="predicted"/>
<dbReference type="EMBL" id="UGTJ01000001">
    <property type="protein sequence ID" value="SUB80356.1"/>
    <property type="molecule type" value="Genomic_DNA"/>
</dbReference>
<dbReference type="AlphaFoldDB" id="A0AAQ1UHV9"/>
<reference evidence="3 4" key="1">
    <citation type="submission" date="2018-06" db="EMBL/GenBank/DDBJ databases">
        <authorList>
            <consortium name="Pathogen Informatics"/>
            <person name="Doyle S."/>
        </authorList>
    </citation>
    <scope>NUCLEOTIDE SEQUENCE [LARGE SCALE GENOMIC DNA]</scope>
    <source>
        <strain evidence="3 4">NCTC13063</strain>
    </source>
</reference>
<feature type="domain" description="DUF8188" evidence="2">
    <location>
        <begin position="38"/>
        <end position="211"/>
    </location>
</feature>
<name>A0AAQ1UHV9_9BACT</name>
<evidence type="ECO:0000259" key="2">
    <source>
        <dbReference type="Pfam" id="PF26603"/>
    </source>
</evidence>
<organism evidence="3 4">
    <name type="scientific">Segatella buccae</name>
    <dbReference type="NCBI Taxonomy" id="28126"/>
    <lineage>
        <taxon>Bacteria</taxon>
        <taxon>Pseudomonadati</taxon>
        <taxon>Bacteroidota</taxon>
        <taxon>Bacteroidia</taxon>
        <taxon>Bacteroidales</taxon>
        <taxon>Prevotellaceae</taxon>
        <taxon>Segatella</taxon>
    </lineage>
</organism>
<protein>
    <recommendedName>
        <fullName evidence="2">DUF8188 domain-containing protein</fullName>
    </recommendedName>
</protein>
<gene>
    <name evidence="3" type="ORF">NCTC13063_01639</name>
</gene>
<dbReference type="RefSeq" id="WP_115153819.1">
    <property type="nucleotide sequence ID" value="NZ_DBFWLE010000004.1"/>
</dbReference>
<feature type="transmembrane region" description="Helical" evidence="1">
    <location>
        <begin position="12"/>
        <end position="29"/>
    </location>
</feature>
<keyword evidence="1" id="KW-0472">Membrane</keyword>